<dbReference type="Gene3D" id="2.70.70.10">
    <property type="entry name" value="Glucose Permease (Domain IIA)"/>
    <property type="match status" value="1"/>
</dbReference>
<evidence type="ECO:0000256" key="6">
    <source>
        <dbReference type="ARBA" id="ARBA00023049"/>
    </source>
</evidence>
<organism evidence="8 9">
    <name type="scientific">Novosphingobium bradum</name>
    <dbReference type="NCBI Taxonomy" id="1737444"/>
    <lineage>
        <taxon>Bacteria</taxon>
        <taxon>Pseudomonadati</taxon>
        <taxon>Pseudomonadota</taxon>
        <taxon>Alphaproteobacteria</taxon>
        <taxon>Sphingomonadales</taxon>
        <taxon>Sphingomonadaceae</taxon>
        <taxon>Novosphingobium</taxon>
    </lineage>
</organism>
<evidence type="ECO:0000256" key="5">
    <source>
        <dbReference type="ARBA" id="ARBA00022833"/>
    </source>
</evidence>
<evidence type="ECO:0000259" key="7">
    <source>
        <dbReference type="Pfam" id="PF01551"/>
    </source>
</evidence>
<gene>
    <name evidence="8" type="ORF">ACFOD9_12700</name>
</gene>
<dbReference type="PANTHER" id="PTHR21666:SF288">
    <property type="entry name" value="CELL DIVISION PROTEIN YTFB"/>
    <property type="match status" value="1"/>
</dbReference>
<dbReference type="EC" id="3.4.24.-" evidence="8"/>
<comment type="caution">
    <text evidence="8">The sequence shown here is derived from an EMBL/GenBank/DDBJ whole genome shotgun (WGS) entry which is preliminary data.</text>
</comment>
<reference evidence="9" key="1">
    <citation type="journal article" date="2019" name="Int. J. Syst. Evol. Microbiol.">
        <title>The Global Catalogue of Microorganisms (GCM) 10K type strain sequencing project: providing services to taxonomists for standard genome sequencing and annotation.</title>
        <authorList>
            <consortium name="The Broad Institute Genomics Platform"/>
            <consortium name="The Broad Institute Genome Sequencing Center for Infectious Disease"/>
            <person name="Wu L."/>
            <person name="Ma J."/>
        </authorList>
    </citation>
    <scope>NUCLEOTIDE SEQUENCE [LARGE SCALE GENOMIC DNA]</scope>
    <source>
        <strain evidence="9">KCTC 42984</strain>
    </source>
</reference>
<evidence type="ECO:0000256" key="2">
    <source>
        <dbReference type="ARBA" id="ARBA00022670"/>
    </source>
</evidence>
<dbReference type="InterPro" id="IPR011055">
    <property type="entry name" value="Dup_hybrid_motif"/>
</dbReference>
<comment type="cofactor">
    <cofactor evidence="1">
        <name>Zn(2+)</name>
        <dbReference type="ChEBI" id="CHEBI:29105"/>
    </cofactor>
</comment>
<dbReference type="InterPro" id="IPR016047">
    <property type="entry name" value="M23ase_b-sheet_dom"/>
</dbReference>
<keyword evidence="3" id="KW-0479">Metal-binding</keyword>
<dbReference type="Gene3D" id="3.10.450.350">
    <property type="match status" value="1"/>
</dbReference>
<dbReference type="GO" id="GO:0016787">
    <property type="term" value="F:hydrolase activity"/>
    <property type="evidence" value="ECO:0007669"/>
    <property type="project" value="UniProtKB-KW"/>
</dbReference>
<keyword evidence="2" id="KW-0645">Protease</keyword>
<dbReference type="EMBL" id="JBHRTQ010000010">
    <property type="protein sequence ID" value="MFC3175111.1"/>
    <property type="molecule type" value="Genomic_DNA"/>
</dbReference>
<evidence type="ECO:0000256" key="4">
    <source>
        <dbReference type="ARBA" id="ARBA00022801"/>
    </source>
</evidence>
<evidence type="ECO:0000313" key="8">
    <source>
        <dbReference type="EMBL" id="MFC3175111.1"/>
    </source>
</evidence>
<proteinExistence type="predicted"/>
<dbReference type="Pfam" id="PF01551">
    <property type="entry name" value="Peptidase_M23"/>
    <property type="match status" value="1"/>
</dbReference>
<feature type="domain" description="M23ase beta-sheet core" evidence="7">
    <location>
        <begin position="385"/>
        <end position="480"/>
    </location>
</feature>
<keyword evidence="9" id="KW-1185">Reference proteome</keyword>
<dbReference type="CDD" id="cd12797">
    <property type="entry name" value="M23_peptidase"/>
    <property type="match status" value="1"/>
</dbReference>
<keyword evidence="5" id="KW-0862">Zinc</keyword>
<dbReference type="SUPFAM" id="SSF51261">
    <property type="entry name" value="Duplicated hybrid motif"/>
    <property type="match status" value="1"/>
</dbReference>
<dbReference type="InterPro" id="IPR050570">
    <property type="entry name" value="Cell_wall_metabolism_enzyme"/>
</dbReference>
<evidence type="ECO:0000256" key="3">
    <source>
        <dbReference type="ARBA" id="ARBA00022723"/>
    </source>
</evidence>
<keyword evidence="4 8" id="KW-0378">Hydrolase</keyword>
<sequence>MFRPHDQELPLGRAVAATAPCAAAAPPAASPTLAAFSPAVPSWRARLAALRLDTSDWVVDLAEAIGSPSWWRGMATMAGLALSALAFWPGASRLEAAPGTRAPDAASAEWRSLGAVPLSFDTTRLQRAVRSPAVRPVAFVAERPQVSFTSTLATGDDLAALLQRAGAAGADATRASALVAEAVPLDQLAAGTRVALVLGPRLGPGQPRRLDRIELRARLDLALAVDRAGGGLALERRPIPVDTTPLRIRGLVGASLYRSARAAGAPPQAIQDYLQALDANISLDSDVLPTDSFDLVFANKRAATGEIEPGELLYAGLDRGAQPVAQLLRWGHDGAFYSADALARPRYVTSGREGGYDGGAMLTPVNGRITSLYGQRFHPILGYARMHAGVDFGAAWGSPIVATAAGVVSFAGHHGGHGNYVRLEHGGGLGTGYGHMSRIAVSPGERVSAGEVIGYVGSTGLSTGPHLHYEMYRDGRTVNPLGQRFAAVTVTRQVDSGQLEAFRAKLAQLRAIRPGPALAALGQTIHRLALR</sequence>
<evidence type="ECO:0000256" key="1">
    <source>
        <dbReference type="ARBA" id="ARBA00001947"/>
    </source>
</evidence>
<dbReference type="RefSeq" id="WP_379510482.1">
    <property type="nucleotide sequence ID" value="NZ_JBHRTQ010000010.1"/>
</dbReference>
<protein>
    <submittedName>
        <fullName evidence="8">M23 family metallopeptidase</fullName>
        <ecNumber evidence="8">3.4.24.-</ecNumber>
    </submittedName>
</protein>
<accession>A0ABV7IR16</accession>
<keyword evidence="6" id="KW-0482">Metalloprotease</keyword>
<dbReference type="PANTHER" id="PTHR21666">
    <property type="entry name" value="PEPTIDASE-RELATED"/>
    <property type="match status" value="1"/>
</dbReference>
<dbReference type="Proteomes" id="UP001595604">
    <property type="component" value="Unassembled WGS sequence"/>
</dbReference>
<name>A0ABV7IR16_9SPHN</name>
<evidence type="ECO:0000313" key="9">
    <source>
        <dbReference type="Proteomes" id="UP001595604"/>
    </source>
</evidence>